<reference evidence="1 2" key="1">
    <citation type="journal article" date="2021" name="Commun. Biol.">
        <title>Genomic insights into the host specific adaptation of the Pneumocystis genus.</title>
        <authorList>
            <person name="Cisse O.H."/>
            <person name="Ma L."/>
            <person name="Dekker J.P."/>
            <person name="Khil P.P."/>
            <person name="Youn J.-H."/>
            <person name="Brenchley J.M."/>
            <person name="Blair R."/>
            <person name="Pahar B."/>
            <person name="Chabe M."/>
            <person name="Van Rompay K.K.A."/>
            <person name="Keesler R."/>
            <person name="Sukura A."/>
            <person name="Hirsch V."/>
            <person name="Kutty G."/>
            <person name="Liu Y."/>
            <person name="Peng L."/>
            <person name="Chen J."/>
            <person name="Song J."/>
            <person name="Weissenbacher-Lang C."/>
            <person name="Xu J."/>
            <person name="Upham N.S."/>
            <person name="Stajich J.E."/>
            <person name="Cuomo C.A."/>
            <person name="Cushion M.T."/>
            <person name="Kovacs J.A."/>
        </authorList>
    </citation>
    <scope>NUCLEOTIDE SEQUENCE [LARGE SCALE GENOMIC DNA]</scope>
    <source>
        <strain evidence="1 2">RABM</strain>
    </source>
</reference>
<name>A0ACB7C974_9ASCO</name>
<accession>A0ACB7C974</accession>
<evidence type="ECO:0000313" key="2">
    <source>
        <dbReference type="Proteomes" id="UP000768646"/>
    </source>
</evidence>
<gene>
    <name evidence="1" type="ORF">PORY_002412</name>
</gene>
<organism evidence="1 2">
    <name type="scientific">Pneumocystis oryctolagi</name>
    <dbReference type="NCBI Taxonomy" id="42067"/>
    <lineage>
        <taxon>Eukaryota</taxon>
        <taxon>Fungi</taxon>
        <taxon>Dikarya</taxon>
        <taxon>Ascomycota</taxon>
        <taxon>Taphrinomycotina</taxon>
        <taxon>Pneumocystomycetes</taxon>
        <taxon>Pneumocystaceae</taxon>
        <taxon>Pneumocystis</taxon>
    </lineage>
</organism>
<dbReference type="Proteomes" id="UP000768646">
    <property type="component" value="Unassembled WGS sequence"/>
</dbReference>
<protein>
    <submittedName>
        <fullName evidence="1">Uncharacterized protein</fullName>
    </submittedName>
</protein>
<proteinExistence type="predicted"/>
<keyword evidence="2" id="KW-1185">Reference proteome</keyword>
<evidence type="ECO:0000313" key="1">
    <source>
        <dbReference type="EMBL" id="KAG4304231.1"/>
    </source>
</evidence>
<comment type="caution">
    <text evidence="1">The sequence shown here is derived from an EMBL/GenBank/DDBJ whole genome shotgun (WGS) entry which is preliminary data.</text>
</comment>
<sequence length="143" mass="16484">MVRLSGNQLSIYNETEDEPFLVKAEPSFLQLKIERGRKHLQNKAKDISVKIEEVVDKWIGIENSVEKLAKEIVPLNGEILSGGIYVMVSGMAGLILTRKRSFPIRFITPMITSFVSSIYLFPETHKNIRNVIWKYNQTRFKTQ</sequence>
<dbReference type="EMBL" id="JABTEG010000010">
    <property type="protein sequence ID" value="KAG4304231.1"/>
    <property type="molecule type" value="Genomic_DNA"/>
</dbReference>